<feature type="transmembrane region" description="Helical" evidence="1">
    <location>
        <begin position="143"/>
        <end position="161"/>
    </location>
</feature>
<reference evidence="2" key="2">
    <citation type="submission" date="2022-09" db="EMBL/GenBank/DDBJ databases">
        <title>Biosynthetic gene clusters of Dactylosporangioum fulvum.</title>
        <authorList>
            <person name="Caradec T."/>
        </authorList>
    </citation>
    <scope>NUCLEOTIDE SEQUENCE</scope>
    <source>
        <strain evidence="2">NRRL B-16292</strain>
    </source>
</reference>
<name>A0ABY5W8N8_9ACTN</name>
<keyword evidence="3" id="KW-1185">Reference proteome</keyword>
<keyword evidence="1" id="KW-0472">Membrane</keyword>
<feature type="transmembrane region" description="Helical" evidence="1">
    <location>
        <begin position="113"/>
        <end position="136"/>
    </location>
</feature>
<evidence type="ECO:0000313" key="2">
    <source>
        <dbReference type="EMBL" id="UWP85730.1"/>
    </source>
</evidence>
<proteinExistence type="predicted"/>
<dbReference type="Proteomes" id="UP001059617">
    <property type="component" value="Chromosome"/>
</dbReference>
<feature type="transmembrane region" description="Helical" evidence="1">
    <location>
        <begin position="287"/>
        <end position="306"/>
    </location>
</feature>
<feature type="transmembrane region" description="Helical" evidence="1">
    <location>
        <begin position="255"/>
        <end position="275"/>
    </location>
</feature>
<organism evidence="2 3">
    <name type="scientific">Dactylosporangium fulvum</name>
    <dbReference type="NCBI Taxonomy" id="53359"/>
    <lineage>
        <taxon>Bacteria</taxon>
        <taxon>Bacillati</taxon>
        <taxon>Actinomycetota</taxon>
        <taxon>Actinomycetes</taxon>
        <taxon>Micromonosporales</taxon>
        <taxon>Micromonosporaceae</taxon>
        <taxon>Dactylosporangium</taxon>
    </lineage>
</organism>
<evidence type="ECO:0000256" key="1">
    <source>
        <dbReference type="SAM" id="Phobius"/>
    </source>
</evidence>
<gene>
    <name evidence="2" type="ORF">Dfulv_16405</name>
</gene>
<evidence type="ECO:0000313" key="3">
    <source>
        <dbReference type="Proteomes" id="UP001059617"/>
    </source>
</evidence>
<feature type="transmembrane region" description="Helical" evidence="1">
    <location>
        <begin position="167"/>
        <end position="184"/>
    </location>
</feature>
<accession>A0ABY5W8N8</accession>
<protein>
    <recommendedName>
        <fullName evidence="4">Integral membrane protein</fullName>
    </recommendedName>
</protein>
<keyword evidence="1" id="KW-0812">Transmembrane</keyword>
<feature type="transmembrane region" description="Helical" evidence="1">
    <location>
        <begin position="223"/>
        <end position="243"/>
    </location>
</feature>
<sequence length="327" mass="34642">MTGRLERRYRMLLRVYPAAYRAERGQEIIDTYLDLAAPGRRWPSPADAADLARGGLRQHLRAAGASGLTTALPIAATIALTLNTAMAVCWFAFVESTQVDSSGFDSAPPPYRSFGPFLSPGVVVWACWALAALAAIAGRARPLVALALAATVLVAPVSAALHLARPPLMILLPMTALGLVALAMPRRRSVTPAVVGLASAAYTWPAMFTLSYSPAEYYPTVGLLLPAAAVLGLANLGVGITLAVRGDRRAWWPTLILLGPLLLLLVNELALLATLNNRSTHASMPSLIAMTVAVLSLTALVLLVTLHARRRLRSRPTPRAIDGPGTV</sequence>
<feature type="transmembrane region" description="Helical" evidence="1">
    <location>
        <begin position="71"/>
        <end position="93"/>
    </location>
</feature>
<reference evidence="2" key="1">
    <citation type="submission" date="2021-04" db="EMBL/GenBank/DDBJ databases">
        <authorList>
            <person name="Hartkoorn R.C."/>
            <person name="Beaudoing E."/>
            <person name="Hot D."/>
        </authorList>
    </citation>
    <scope>NUCLEOTIDE SEQUENCE</scope>
    <source>
        <strain evidence="2">NRRL B-16292</strain>
    </source>
</reference>
<dbReference type="RefSeq" id="WP_259863934.1">
    <property type="nucleotide sequence ID" value="NZ_BAAAST010000095.1"/>
</dbReference>
<feature type="transmembrane region" description="Helical" evidence="1">
    <location>
        <begin position="191"/>
        <end position="211"/>
    </location>
</feature>
<dbReference type="EMBL" id="CP073720">
    <property type="protein sequence ID" value="UWP85730.1"/>
    <property type="molecule type" value="Genomic_DNA"/>
</dbReference>
<keyword evidence="1" id="KW-1133">Transmembrane helix</keyword>
<evidence type="ECO:0008006" key="4">
    <source>
        <dbReference type="Google" id="ProtNLM"/>
    </source>
</evidence>